<dbReference type="Proteomes" id="UP000314294">
    <property type="component" value="Unassembled WGS sequence"/>
</dbReference>
<organism evidence="1 2">
    <name type="scientific">Liparis tanakae</name>
    <name type="common">Tanaka's snailfish</name>
    <dbReference type="NCBI Taxonomy" id="230148"/>
    <lineage>
        <taxon>Eukaryota</taxon>
        <taxon>Metazoa</taxon>
        <taxon>Chordata</taxon>
        <taxon>Craniata</taxon>
        <taxon>Vertebrata</taxon>
        <taxon>Euteleostomi</taxon>
        <taxon>Actinopterygii</taxon>
        <taxon>Neopterygii</taxon>
        <taxon>Teleostei</taxon>
        <taxon>Neoteleostei</taxon>
        <taxon>Acanthomorphata</taxon>
        <taxon>Eupercaria</taxon>
        <taxon>Perciformes</taxon>
        <taxon>Cottioidei</taxon>
        <taxon>Cottales</taxon>
        <taxon>Liparidae</taxon>
        <taxon>Liparis</taxon>
    </lineage>
</organism>
<gene>
    <name evidence="1" type="ORF">EYF80_015215</name>
</gene>
<evidence type="ECO:0000313" key="1">
    <source>
        <dbReference type="EMBL" id="TNN74668.1"/>
    </source>
</evidence>
<keyword evidence="2" id="KW-1185">Reference proteome</keyword>
<comment type="caution">
    <text evidence="1">The sequence shown here is derived from an EMBL/GenBank/DDBJ whole genome shotgun (WGS) entry which is preliminary data.</text>
</comment>
<dbReference type="EMBL" id="SRLO01000112">
    <property type="protein sequence ID" value="TNN74668.1"/>
    <property type="molecule type" value="Genomic_DNA"/>
</dbReference>
<reference evidence="1 2" key="1">
    <citation type="submission" date="2019-03" db="EMBL/GenBank/DDBJ databases">
        <title>First draft genome of Liparis tanakae, snailfish: a comprehensive survey of snailfish specific genes.</title>
        <authorList>
            <person name="Kim W."/>
            <person name="Song I."/>
            <person name="Jeong J.-H."/>
            <person name="Kim D."/>
            <person name="Kim S."/>
            <person name="Ryu S."/>
            <person name="Song J.Y."/>
            <person name="Lee S.K."/>
        </authorList>
    </citation>
    <scope>NUCLEOTIDE SEQUENCE [LARGE SCALE GENOMIC DNA]</scope>
    <source>
        <tissue evidence="1">Muscle</tissue>
    </source>
</reference>
<protein>
    <submittedName>
        <fullName evidence="1">Uncharacterized protein</fullName>
    </submittedName>
</protein>
<proteinExistence type="predicted"/>
<sequence>MGLGRRKQVEVPLWVRDVAQLIAYSCCTWEIYRKPPIQARWQIPPVRPGSVERGKLSRGPWRKALWNVVVVGGAPGLIKTRPGPETDSR</sequence>
<name>A0A4Z2I9M5_9TELE</name>
<dbReference type="AlphaFoldDB" id="A0A4Z2I9M5"/>
<accession>A0A4Z2I9M5</accession>
<evidence type="ECO:0000313" key="2">
    <source>
        <dbReference type="Proteomes" id="UP000314294"/>
    </source>
</evidence>